<dbReference type="EMBL" id="JACSEA010000011">
    <property type="protein sequence ID" value="KAF7388831.1"/>
    <property type="molecule type" value="Genomic_DNA"/>
</dbReference>
<dbReference type="InterPro" id="IPR031305">
    <property type="entry name" value="Casein_CS"/>
</dbReference>
<accession>A0A834JNX9</accession>
<keyword evidence="4" id="KW-1185">Reference proteome</keyword>
<evidence type="ECO:0000256" key="1">
    <source>
        <dbReference type="ARBA" id="ARBA00022729"/>
    </source>
</evidence>
<proteinExistence type="predicted"/>
<evidence type="ECO:0000256" key="2">
    <source>
        <dbReference type="SAM" id="MobiDB-lite"/>
    </source>
</evidence>
<feature type="region of interest" description="Disordered" evidence="2">
    <location>
        <begin position="233"/>
        <end position="273"/>
    </location>
</feature>
<dbReference type="Proteomes" id="UP000614350">
    <property type="component" value="Unassembled WGS sequence"/>
</dbReference>
<feature type="compositionally biased region" description="Basic and acidic residues" evidence="2">
    <location>
        <begin position="252"/>
        <end position="273"/>
    </location>
</feature>
<dbReference type="AlphaFoldDB" id="A0A834JNX9"/>
<sequence>MEVTNMREISTKCRPCEQEGWSSWKNHARVLLLNRPVSEGLSKSTEVFYYINLGEPHPCRSVADSQSAAGKRRSSDMFKLVVLSCLLAVALAKPSEIAPAIVGNLISEKSIESHGNSVVHSVAPVVAPVVAPAIPLVKTIEPVLPVAKAAAVVAEKTIESHGHSIVHHSAPAAAVSYLTQATPVVSAAPLAITEIKQLSEKSQKTQETLEKLESPQQSKQLLEKIENVGRQAINNEASNVSPKAAGIVQASERTESQERNESEKSRQLSEKNESYGQLILHQQPAPATLSYLAATPLVSALTPVASSVIAHTLKTGNVVEKSESLQSKQLAEKLEALENSAIQEAAPLLHATLHAAPFAYAASAPAAHLYYYSYPAAVLAEKSISSYGHSIVHGA</sequence>
<evidence type="ECO:0000313" key="3">
    <source>
        <dbReference type="EMBL" id="KAF7388831.1"/>
    </source>
</evidence>
<organism evidence="3 4">
    <name type="scientific">Vespula vulgaris</name>
    <name type="common">Yellow jacket</name>
    <name type="synonym">Wasp</name>
    <dbReference type="NCBI Taxonomy" id="7454"/>
    <lineage>
        <taxon>Eukaryota</taxon>
        <taxon>Metazoa</taxon>
        <taxon>Ecdysozoa</taxon>
        <taxon>Arthropoda</taxon>
        <taxon>Hexapoda</taxon>
        <taxon>Insecta</taxon>
        <taxon>Pterygota</taxon>
        <taxon>Neoptera</taxon>
        <taxon>Endopterygota</taxon>
        <taxon>Hymenoptera</taxon>
        <taxon>Apocrita</taxon>
        <taxon>Aculeata</taxon>
        <taxon>Vespoidea</taxon>
        <taxon>Vespidae</taxon>
        <taxon>Vespinae</taxon>
        <taxon>Vespula</taxon>
    </lineage>
</organism>
<gene>
    <name evidence="3" type="ORF">HZH66_009968</name>
</gene>
<keyword evidence="1" id="KW-0732">Signal</keyword>
<evidence type="ECO:0000313" key="4">
    <source>
        <dbReference type="Proteomes" id="UP000614350"/>
    </source>
</evidence>
<reference evidence="3" key="1">
    <citation type="journal article" date="2020" name="G3 (Bethesda)">
        <title>High-Quality Assemblies for Three Invasive Social Wasps from the &lt;i&gt;Vespula&lt;/i&gt; Genus.</title>
        <authorList>
            <person name="Harrop T.W.R."/>
            <person name="Guhlin J."/>
            <person name="McLaughlin G.M."/>
            <person name="Permina E."/>
            <person name="Stockwell P."/>
            <person name="Gilligan J."/>
            <person name="Le Lec M.F."/>
            <person name="Gruber M.A.M."/>
            <person name="Quinn O."/>
            <person name="Lovegrove M."/>
            <person name="Duncan E.J."/>
            <person name="Remnant E.J."/>
            <person name="Van Eeckhoven J."/>
            <person name="Graham B."/>
            <person name="Knapp R.A."/>
            <person name="Langford K.W."/>
            <person name="Kronenberg Z."/>
            <person name="Press M.O."/>
            <person name="Eacker S.M."/>
            <person name="Wilson-Rankin E.E."/>
            <person name="Purcell J."/>
            <person name="Lester P.J."/>
            <person name="Dearden P.K."/>
        </authorList>
    </citation>
    <scope>NUCLEOTIDE SEQUENCE</scope>
    <source>
        <strain evidence="3">Marl-1</strain>
    </source>
</reference>
<name>A0A834JNX9_VESVU</name>
<dbReference type="PROSITE" id="PS00306">
    <property type="entry name" value="CASEIN_ALPHA_BETA"/>
    <property type="match status" value="1"/>
</dbReference>
<comment type="caution">
    <text evidence="3">The sequence shown here is derived from an EMBL/GenBank/DDBJ whole genome shotgun (WGS) entry which is preliminary data.</text>
</comment>
<protein>
    <submittedName>
        <fullName evidence="3">Uncharacterized protein</fullName>
    </submittedName>
</protein>